<evidence type="ECO:0000313" key="2">
    <source>
        <dbReference type="EMBL" id="GAA3376811.1"/>
    </source>
</evidence>
<sequence length="61" mass="6729">MSVFADAVRERVRQARADIEAALAAGDAHGAELAREELEDALRLAARHNIRIETEDEVSDQ</sequence>
<feature type="coiled-coil region" evidence="1">
    <location>
        <begin position="5"/>
        <end position="51"/>
    </location>
</feature>
<evidence type="ECO:0000313" key="3">
    <source>
        <dbReference type="Proteomes" id="UP001499990"/>
    </source>
</evidence>
<protein>
    <submittedName>
        <fullName evidence="2">Uncharacterized protein</fullName>
    </submittedName>
</protein>
<name>A0ABP6SIK3_9ACTN</name>
<dbReference type="EMBL" id="BAAAYL010000001">
    <property type="protein sequence ID" value="GAA3376811.1"/>
    <property type="molecule type" value="Genomic_DNA"/>
</dbReference>
<reference evidence="3" key="1">
    <citation type="journal article" date="2019" name="Int. J. Syst. Evol. Microbiol.">
        <title>The Global Catalogue of Microorganisms (GCM) 10K type strain sequencing project: providing services to taxonomists for standard genome sequencing and annotation.</title>
        <authorList>
            <consortium name="The Broad Institute Genomics Platform"/>
            <consortium name="The Broad Institute Genome Sequencing Center for Infectious Disease"/>
            <person name="Wu L."/>
            <person name="Ma J."/>
        </authorList>
    </citation>
    <scope>NUCLEOTIDE SEQUENCE [LARGE SCALE GENOMIC DNA]</scope>
    <source>
        <strain evidence="3">JCM 9651</strain>
    </source>
</reference>
<dbReference type="Proteomes" id="UP001499990">
    <property type="component" value="Unassembled WGS sequence"/>
</dbReference>
<keyword evidence="1" id="KW-0175">Coiled coil</keyword>
<keyword evidence="3" id="KW-1185">Reference proteome</keyword>
<accession>A0ABP6SIK3</accession>
<dbReference type="RefSeq" id="WP_345041525.1">
    <property type="nucleotide sequence ID" value="NZ_BAAAYL010000001.1"/>
</dbReference>
<organism evidence="2 3">
    <name type="scientific">Streptomyces sannanensis</name>
    <dbReference type="NCBI Taxonomy" id="285536"/>
    <lineage>
        <taxon>Bacteria</taxon>
        <taxon>Bacillati</taxon>
        <taxon>Actinomycetota</taxon>
        <taxon>Actinomycetes</taxon>
        <taxon>Kitasatosporales</taxon>
        <taxon>Streptomycetaceae</taxon>
        <taxon>Streptomyces</taxon>
    </lineage>
</organism>
<comment type="caution">
    <text evidence="2">The sequence shown here is derived from an EMBL/GenBank/DDBJ whole genome shotgun (WGS) entry which is preliminary data.</text>
</comment>
<proteinExistence type="predicted"/>
<gene>
    <name evidence="2" type="ORF">GCM10020367_49970</name>
</gene>
<evidence type="ECO:0000256" key="1">
    <source>
        <dbReference type="SAM" id="Coils"/>
    </source>
</evidence>